<reference evidence="4" key="1">
    <citation type="journal article" date="2023" name="Mol. Phylogenet. Evol.">
        <title>Genome-scale phylogeny and comparative genomics of the fungal order Sordariales.</title>
        <authorList>
            <person name="Hensen N."/>
            <person name="Bonometti L."/>
            <person name="Westerberg I."/>
            <person name="Brannstrom I.O."/>
            <person name="Guillou S."/>
            <person name="Cros-Aarteil S."/>
            <person name="Calhoun S."/>
            <person name="Haridas S."/>
            <person name="Kuo A."/>
            <person name="Mondo S."/>
            <person name="Pangilinan J."/>
            <person name="Riley R."/>
            <person name="LaButti K."/>
            <person name="Andreopoulos B."/>
            <person name="Lipzen A."/>
            <person name="Chen C."/>
            <person name="Yan M."/>
            <person name="Daum C."/>
            <person name="Ng V."/>
            <person name="Clum A."/>
            <person name="Steindorff A."/>
            <person name="Ohm R.A."/>
            <person name="Martin F."/>
            <person name="Silar P."/>
            <person name="Natvig D.O."/>
            <person name="Lalanne C."/>
            <person name="Gautier V."/>
            <person name="Ament-Velasquez S.L."/>
            <person name="Kruys A."/>
            <person name="Hutchinson M.I."/>
            <person name="Powell A.J."/>
            <person name="Barry K."/>
            <person name="Miller A.N."/>
            <person name="Grigoriev I.V."/>
            <person name="Debuchy R."/>
            <person name="Gladieux P."/>
            <person name="Hiltunen Thoren M."/>
            <person name="Johannesson H."/>
        </authorList>
    </citation>
    <scope>NUCLEOTIDE SEQUENCE</scope>
    <source>
        <strain evidence="4">PSN324</strain>
    </source>
</reference>
<dbReference type="PROSITE" id="PS50013">
    <property type="entry name" value="CHROMO_2"/>
    <property type="match status" value="1"/>
</dbReference>
<feature type="compositionally biased region" description="Low complexity" evidence="2">
    <location>
        <begin position="205"/>
        <end position="214"/>
    </location>
</feature>
<protein>
    <submittedName>
        <fullName evidence="4">Chromo domain-containing protein 1</fullName>
    </submittedName>
</protein>
<evidence type="ECO:0000256" key="2">
    <source>
        <dbReference type="SAM" id="MobiDB-lite"/>
    </source>
</evidence>
<proteinExistence type="predicted"/>
<name>A0AAV9HK33_9PEZI</name>
<evidence type="ECO:0000313" key="5">
    <source>
        <dbReference type="Proteomes" id="UP001321749"/>
    </source>
</evidence>
<gene>
    <name evidence="4" type="ORF">QBC42DRAFT_227884</name>
</gene>
<dbReference type="SUPFAM" id="SSF54160">
    <property type="entry name" value="Chromo domain-like"/>
    <property type="match status" value="1"/>
</dbReference>
<feature type="compositionally biased region" description="Low complexity" evidence="2">
    <location>
        <begin position="249"/>
        <end position="265"/>
    </location>
</feature>
<organism evidence="4 5">
    <name type="scientific">Cladorrhinum samala</name>
    <dbReference type="NCBI Taxonomy" id="585594"/>
    <lineage>
        <taxon>Eukaryota</taxon>
        <taxon>Fungi</taxon>
        <taxon>Dikarya</taxon>
        <taxon>Ascomycota</taxon>
        <taxon>Pezizomycotina</taxon>
        <taxon>Sordariomycetes</taxon>
        <taxon>Sordariomycetidae</taxon>
        <taxon>Sordariales</taxon>
        <taxon>Podosporaceae</taxon>
        <taxon>Cladorrhinum</taxon>
    </lineage>
</organism>
<accession>A0AAV9HK33</accession>
<feature type="compositionally biased region" description="Polar residues" evidence="2">
    <location>
        <begin position="425"/>
        <end position="444"/>
    </location>
</feature>
<dbReference type="InterPro" id="IPR016197">
    <property type="entry name" value="Chromo-like_dom_sf"/>
</dbReference>
<dbReference type="GO" id="GO:0006338">
    <property type="term" value="P:chromatin remodeling"/>
    <property type="evidence" value="ECO:0007669"/>
    <property type="project" value="UniProtKB-ARBA"/>
</dbReference>
<dbReference type="Gene3D" id="2.40.50.40">
    <property type="match status" value="1"/>
</dbReference>
<feature type="region of interest" description="Disordered" evidence="2">
    <location>
        <begin position="1317"/>
        <end position="1370"/>
    </location>
</feature>
<dbReference type="Proteomes" id="UP001321749">
    <property type="component" value="Unassembled WGS sequence"/>
</dbReference>
<feature type="region of interest" description="Disordered" evidence="2">
    <location>
        <begin position="1"/>
        <end position="26"/>
    </location>
</feature>
<feature type="compositionally biased region" description="Polar residues" evidence="2">
    <location>
        <begin position="1361"/>
        <end position="1370"/>
    </location>
</feature>
<comment type="subunit">
    <text evidence="1">Component of the NuA4 histone acetyltransferase complex.</text>
</comment>
<evidence type="ECO:0000313" key="4">
    <source>
        <dbReference type="EMBL" id="KAK4461164.1"/>
    </source>
</evidence>
<sequence>MFPRRAALPMSRESSVEEDESDNDTISLTSTVCLNDPDQEYVVEDILGERLSDDGVLHYLVEWAGFDKFKESTWEPVSNLSEEIRAMWYDNQAKFATGELEPFDVSAHDELQKRLKLEQEERHRRRNAKRKLLGIPMTHPLPDRRNKSPPPPPPAPHASSPDSSEQDSSGDEAFEESITVEDSAGESSTATRSRPPPQRKLFKGAPKSTATSPTKKTKELPPKSPNSRRPSVSDKAAKVQETVGGHVTASSSSVPKKSKAAQSSSTGYQGTARRASKDHMDPAPKGRAKEPGSVSTTAASGVIKPTVGVAKPPARAKNLKAKKSAPHATGNIFTSGQMSKPRPTLKDVMADPSKDPKFFEKARHRRKAELSSRGMEDIAPDVSKIDLWLVTQGPGSARPLSRASLQSPSEVLQSPPELSLAGDLMQSSNNDLASQAAQTLNASREGQRPETQPRPPRKRKSVRFVVGDEESLFVQAEPEEMDIDSPTKAADPSVAARQASSSNKPPNNPSVLVGNQTAPKTLILGKSQPLDVLFCGLPATPASAQDGSLTDFLSAKKLEFHHTCLAQASFDKIRSMIARPLATGSIMPKDNSQAVEAAANYLRARLIGLYCAHPNFHILVYPTKCEDWDSLKFPGQPGKEAGPADEIEPHLRYYVFAANLDLTDFLPPLGEAPSTSDKKPALVGTNRNVTGRDAYRPAMMKRLFGFDYQRLLPPMKTTSVHVFFLAVPESRQEALMALCQWLRSCNPDCLIFSSHETGSWAAFRSKVDSLSIPGVVIVHEILAWGLARFPNLSLYLLRNCDEYWCLAEPVYRFPMYPSMPLIEDPVSPGDFQLTRLFPFRTVILLTPSFLVSEPQRTAEFFDWFLTYRAKSFDYRLVTAFNIHEYLFELAREKEEARHRLCRSQLRQEEIAIEENLQGLSRQDCSDRFLAATRAAELHHLRTIRFAVPYGDHEDKCSLTYVDPSIDPNDEQSLVNWFGWWTSLRADQFRKFYVVGSSDEIKRQGCKRGERLVRVPKYSRDTINDPDAYMEVVEQERERLAAEALQTDQGAPPVGEIAHRSVAGHHGLAVSGPKRKNTWRFQSLILKNEDSQSFTDAFAAFEQIRKRHWKSNEWILYKFPVSWMNSDMADHYHDRRMDFRKFQDWHFFAFDFNEKYPFRTYLGFFYTIDGEYDFDNPPSSRDPERHPWVAIWRPVNPHIKPWERGRELIIWDPAAPARAGKVQHLTEEHLTFMQRKLVEYLAEQNPIKHPGKFLQNVWLGGFKLPTECDSIYPIDIVFQFLHVLLGSKDSFKKLLPPWRETLQNVGYKPVSFKGVGIGANSPSHNSPGSAEMDIDSDGGSDDGGSTDDEDTRIIFHPPRGSAQPTTSGRSKCTNRLYEAARIGRTRYGKRVKLMDYAFRPTSDWYNEQRAEARDYSHLHVDSWRDVFEMLKVKAHSSHGQASNETPI</sequence>
<feature type="compositionally biased region" description="Acidic residues" evidence="2">
    <location>
        <begin position="164"/>
        <end position="179"/>
    </location>
</feature>
<reference evidence="4" key="2">
    <citation type="submission" date="2023-06" db="EMBL/GenBank/DDBJ databases">
        <authorList>
            <consortium name="Lawrence Berkeley National Laboratory"/>
            <person name="Mondo S.J."/>
            <person name="Hensen N."/>
            <person name="Bonometti L."/>
            <person name="Westerberg I."/>
            <person name="Brannstrom I.O."/>
            <person name="Guillou S."/>
            <person name="Cros-Aarteil S."/>
            <person name="Calhoun S."/>
            <person name="Haridas S."/>
            <person name="Kuo A."/>
            <person name="Pangilinan J."/>
            <person name="Riley R."/>
            <person name="Labutti K."/>
            <person name="Andreopoulos B."/>
            <person name="Lipzen A."/>
            <person name="Chen C."/>
            <person name="Yanf M."/>
            <person name="Daum C."/>
            <person name="Ng V."/>
            <person name="Clum A."/>
            <person name="Steindorff A."/>
            <person name="Ohm R."/>
            <person name="Martin F."/>
            <person name="Silar P."/>
            <person name="Natvig D."/>
            <person name="Lalanne C."/>
            <person name="Gautier V."/>
            <person name="Ament-Velasquez S.L."/>
            <person name="Kruys A."/>
            <person name="Hutchinson M.I."/>
            <person name="Powell A.J."/>
            <person name="Barry K."/>
            <person name="Miller A.N."/>
            <person name="Grigoriev I.V."/>
            <person name="Debuchy R."/>
            <person name="Gladieux P."/>
            <person name="Thoren M.H."/>
            <person name="Johannesson H."/>
        </authorList>
    </citation>
    <scope>NUCLEOTIDE SEQUENCE</scope>
    <source>
        <strain evidence="4">PSN324</strain>
    </source>
</reference>
<feature type="compositionally biased region" description="Basic and acidic residues" evidence="2">
    <location>
        <begin position="275"/>
        <end position="290"/>
    </location>
</feature>
<dbReference type="SMART" id="SM00298">
    <property type="entry name" value="CHROMO"/>
    <property type="match status" value="1"/>
</dbReference>
<feature type="compositionally biased region" description="Acidic residues" evidence="2">
    <location>
        <begin position="1331"/>
        <end position="1349"/>
    </location>
</feature>
<feature type="region of interest" description="Disordered" evidence="2">
    <location>
        <begin position="116"/>
        <end position="374"/>
    </location>
</feature>
<evidence type="ECO:0000259" key="3">
    <source>
        <dbReference type="PROSITE" id="PS50013"/>
    </source>
</evidence>
<feature type="compositionally biased region" description="Acidic residues" evidence="2">
    <location>
        <begin position="467"/>
        <end position="483"/>
    </location>
</feature>
<dbReference type="Pfam" id="PF00385">
    <property type="entry name" value="Chromo"/>
    <property type="match status" value="1"/>
</dbReference>
<feature type="compositionally biased region" description="Polar residues" evidence="2">
    <location>
        <begin position="403"/>
        <end position="412"/>
    </location>
</feature>
<dbReference type="InterPro" id="IPR000953">
    <property type="entry name" value="Chromo/chromo_shadow_dom"/>
</dbReference>
<dbReference type="InterPro" id="IPR023780">
    <property type="entry name" value="Chromo_domain"/>
</dbReference>
<feature type="compositionally biased region" description="Basic and acidic residues" evidence="2">
    <location>
        <begin position="344"/>
        <end position="361"/>
    </location>
</feature>
<dbReference type="EMBL" id="MU864996">
    <property type="protein sequence ID" value="KAK4461164.1"/>
    <property type="molecule type" value="Genomic_DNA"/>
</dbReference>
<feature type="compositionally biased region" description="Basic residues" evidence="2">
    <location>
        <begin position="123"/>
        <end position="132"/>
    </location>
</feature>
<feature type="region of interest" description="Disordered" evidence="2">
    <location>
        <begin position="393"/>
        <end position="514"/>
    </location>
</feature>
<comment type="caution">
    <text evidence="4">The sequence shown here is derived from an EMBL/GenBank/DDBJ whole genome shotgun (WGS) entry which is preliminary data.</text>
</comment>
<keyword evidence="5" id="KW-1185">Reference proteome</keyword>
<evidence type="ECO:0000256" key="1">
    <source>
        <dbReference type="ARBA" id="ARBA00011353"/>
    </source>
</evidence>
<feature type="domain" description="Chromo" evidence="3">
    <location>
        <begin position="41"/>
        <end position="80"/>
    </location>
</feature>